<accession>A0A1H4DZG7</accession>
<dbReference type="Proteomes" id="UP000198638">
    <property type="component" value="Unassembled WGS sequence"/>
</dbReference>
<keyword evidence="2" id="KW-0808">Transferase</keyword>
<gene>
    <name evidence="2" type="ORF">SAMN05192564_10330</name>
</gene>
<dbReference type="RefSeq" id="WP_090532968.1">
    <property type="nucleotide sequence ID" value="NZ_FNRQ01000003.1"/>
</dbReference>
<evidence type="ECO:0000259" key="1">
    <source>
        <dbReference type="Pfam" id="PF00156"/>
    </source>
</evidence>
<evidence type="ECO:0000313" key="3">
    <source>
        <dbReference type="Proteomes" id="UP000198638"/>
    </source>
</evidence>
<dbReference type="EMBL" id="FNRQ01000003">
    <property type="protein sequence ID" value="SEA77908.1"/>
    <property type="molecule type" value="Genomic_DNA"/>
</dbReference>
<proteinExistence type="predicted"/>
<evidence type="ECO:0000313" key="2">
    <source>
        <dbReference type="EMBL" id="SEA77908.1"/>
    </source>
</evidence>
<protein>
    <submittedName>
        <fullName evidence="2">Predicted phosphoribosyltransferase</fullName>
    </submittedName>
</protein>
<dbReference type="Gene3D" id="3.30.1310.20">
    <property type="entry name" value="PRTase-like"/>
    <property type="match status" value="1"/>
</dbReference>
<organism evidence="2 3">
    <name type="scientific">Paraburkholderia sartisoli</name>
    <dbReference type="NCBI Taxonomy" id="83784"/>
    <lineage>
        <taxon>Bacteria</taxon>
        <taxon>Pseudomonadati</taxon>
        <taxon>Pseudomonadota</taxon>
        <taxon>Betaproteobacteria</taxon>
        <taxon>Burkholderiales</taxon>
        <taxon>Burkholderiaceae</taxon>
        <taxon>Paraburkholderia</taxon>
    </lineage>
</organism>
<keyword evidence="2" id="KW-0328">Glycosyltransferase</keyword>
<name>A0A1H4DZG7_9BURK</name>
<dbReference type="SUPFAM" id="SSF53271">
    <property type="entry name" value="PRTase-like"/>
    <property type="match status" value="1"/>
</dbReference>
<dbReference type="CDD" id="cd06223">
    <property type="entry name" value="PRTases_typeI"/>
    <property type="match status" value="1"/>
</dbReference>
<dbReference type="AlphaFoldDB" id="A0A1H4DZG7"/>
<sequence>MEHRFADRAEAGRVLARQLGAYAGRGDVVVLGLPRGGVPVAFEVATALGAPLDVLVVRKLGLPMQPELAMGAIASGGALYVDRQLRGETGVTEAEFARVHAQERVELARREALYRDARPALPVAGRTVIVVDDGMATGATLKVAVAALRANAPAAIVAALPVAPADAAHRLGDSVDELVCAMKPHVFFSVGQFYADFSETDDDEVRDLLARSRRDASGNA</sequence>
<dbReference type="Gene3D" id="3.40.50.2020">
    <property type="match status" value="1"/>
</dbReference>
<dbReference type="InterPro" id="IPR000836">
    <property type="entry name" value="PRTase_dom"/>
</dbReference>
<dbReference type="GO" id="GO:0016757">
    <property type="term" value="F:glycosyltransferase activity"/>
    <property type="evidence" value="ECO:0007669"/>
    <property type="project" value="UniProtKB-KW"/>
</dbReference>
<feature type="domain" description="Phosphoribosyltransferase" evidence="1">
    <location>
        <begin position="11"/>
        <end position="166"/>
    </location>
</feature>
<dbReference type="OrthoDB" id="9810066at2"/>
<keyword evidence="3" id="KW-1185">Reference proteome</keyword>
<reference evidence="3" key="1">
    <citation type="submission" date="2016-10" db="EMBL/GenBank/DDBJ databases">
        <authorList>
            <person name="Varghese N."/>
            <person name="Submissions S."/>
        </authorList>
    </citation>
    <scope>NUCLEOTIDE SEQUENCE [LARGE SCALE GENOMIC DNA]</scope>
    <source>
        <strain evidence="3">LMG 24000</strain>
    </source>
</reference>
<dbReference type="Pfam" id="PF00156">
    <property type="entry name" value="Pribosyltran"/>
    <property type="match status" value="1"/>
</dbReference>
<dbReference type="InterPro" id="IPR029057">
    <property type="entry name" value="PRTase-like"/>
</dbReference>